<dbReference type="Proteomes" id="UP000248614">
    <property type="component" value="Unassembled WGS sequence"/>
</dbReference>
<accession>A0A2W4YZW8</accession>
<proteinExistence type="predicted"/>
<comment type="caution">
    <text evidence="1">The sequence shown here is derived from an EMBL/GenBank/DDBJ whole genome shotgun (WGS) entry which is preliminary data.</text>
</comment>
<dbReference type="EMBL" id="QFNF01000032">
    <property type="protein sequence ID" value="PZO75613.1"/>
    <property type="molecule type" value="Genomic_DNA"/>
</dbReference>
<sequence length="98" mass="10168">MIVLALALQAVAPTAPYADCLSERINADARMEKPPAEAAARVAIFDDAARACAPIRAKVAKAHAPMLDRIDASMKAVLVNPQAAEAEFGTEPVSGDAP</sequence>
<reference evidence="1 2" key="1">
    <citation type="submission" date="2017-08" db="EMBL/GenBank/DDBJ databases">
        <title>Infants hospitalized years apart are colonized by the same room-sourced microbial strains.</title>
        <authorList>
            <person name="Brooks B."/>
            <person name="Olm M.R."/>
            <person name="Firek B.A."/>
            <person name="Baker R."/>
            <person name="Thomas B.C."/>
            <person name="Morowitz M.J."/>
            <person name="Banfield J.F."/>
        </authorList>
    </citation>
    <scope>NUCLEOTIDE SEQUENCE [LARGE SCALE GENOMIC DNA]</scope>
    <source>
        <strain evidence="1">S2_018_000_R3_110</strain>
    </source>
</reference>
<gene>
    <name evidence="1" type="ORF">DI632_11800</name>
</gene>
<name>A0A2W4YZW8_9SPHN</name>
<evidence type="ECO:0000313" key="1">
    <source>
        <dbReference type="EMBL" id="PZO75613.1"/>
    </source>
</evidence>
<evidence type="ECO:0000313" key="2">
    <source>
        <dbReference type="Proteomes" id="UP000248614"/>
    </source>
</evidence>
<organism evidence="1 2">
    <name type="scientific">Sphingomonas hengshuiensis</name>
    <dbReference type="NCBI Taxonomy" id="1609977"/>
    <lineage>
        <taxon>Bacteria</taxon>
        <taxon>Pseudomonadati</taxon>
        <taxon>Pseudomonadota</taxon>
        <taxon>Alphaproteobacteria</taxon>
        <taxon>Sphingomonadales</taxon>
        <taxon>Sphingomonadaceae</taxon>
        <taxon>Sphingomonas</taxon>
    </lineage>
</organism>
<protein>
    <submittedName>
        <fullName evidence="1">Uncharacterized protein</fullName>
    </submittedName>
</protein>
<dbReference type="AlphaFoldDB" id="A0A2W4YZW8"/>